<gene>
    <name evidence="2" type="ORF">EXM69_08240</name>
</gene>
<protein>
    <submittedName>
        <fullName evidence="2">DUF4065 domain-containing protein</fullName>
    </submittedName>
</protein>
<name>A0A846I139_CLOBO</name>
<dbReference type="AlphaFoldDB" id="A0A846I139"/>
<organism evidence="2 3">
    <name type="scientific">Clostridium botulinum</name>
    <dbReference type="NCBI Taxonomy" id="1491"/>
    <lineage>
        <taxon>Bacteria</taxon>
        <taxon>Bacillati</taxon>
        <taxon>Bacillota</taxon>
        <taxon>Clostridia</taxon>
        <taxon>Eubacteriales</taxon>
        <taxon>Clostridiaceae</taxon>
        <taxon>Clostridium</taxon>
    </lineage>
</organism>
<evidence type="ECO:0000259" key="1">
    <source>
        <dbReference type="Pfam" id="PF13274"/>
    </source>
</evidence>
<dbReference type="EMBL" id="SGKC01000013">
    <property type="protein sequence ID" value="NEZ91934.1"/>
    <property type="molecule type" value="Genomic_DNA"/>
</dbReference>
<dbReference type="Pfam" id="PF13274">
    <property type="entry name" value="SocA_Panacea"/>
    <property type="match status" value="1"/>
</dbReference>
<dbReference type="InterPro" id="IPR025272">
    <property type="entry name" value="SocA_Panacea"/>
</dbReference>
<evidence type="ECO:0000313" key="2">
    <source>
        <dbReference type="EMBL" id="NEZ91934.1"/>
    </source>
</evidence>
<comment type="caution">
    <text evidence="2">The sequence shown here is derived from an EMBL/GenBank/DDBJ whole genome shotgun (WGS) entry which is preliminary data.</text>
</comment>
<proteinExistence type="predicted"/>
<reference evidence="2 3" key="1">
    <citation type="submission" date="2019-02" db="EMBL/GenBank/DDBJ databases">
        <title>Genome sequencing of Clostridium botulinum clinical isolates.</title>
        <authorList>
            <person name="Brunt J."/>
            <person name="Van Vliet A.H.M."/>
            <person name="Stringer S.C."/>
            <person name="Grant K.A."/>
            <person name="Carter A.C."/>
            <person name="Peck M.W."/>
        </authorList>
    </citation>
    <scope>NUCLEOTIDE SEQUENCE [LARGE SCALE GENOMIC DNA]</scope>
    <source>
        <strain evidence="2 3">H142660711</strain>
    </source>
</reference>
<evidence type="ECO:0000313" key="3">
    <source>
        <dbReference type="Proteomes" id="UP000473887"/>
    </source>
</evidence>
<dbReference type="Proteomes" id="UP000473887">
    <property type="component" value="Unassembled WGS sequence"/>
</dbReference>
<accession>A0A846I139</accession>
<sequence>MNSNNKIYNVIDVAKYVINKSIEMGTPVSNLKLQKILYFIQGEFLSNLEKPAFLEEIEAWKHGPVVPEVYYEFNKYIANDITSRFDDVDETFFEIQDRNIINKVIKDNCTKSAWNLVQITHKQSPWLDNYKCGKNLTIPREDIEKCFLSKNKK</sequence>
<feature type="domain" description="Antitoxin SocA-like Panacea" evidence="1">
    <location>
        <begin position="33"/>
        <end position="126"/>
    </location>
</feature>